<dbReference type="EMBL" id="VTWH01000006">
    <property type="protein sequence ID" value="KAA0968221.1"/>
    <property type="molecule type" value="Genomic_DNA"/>
</dbReference>
<dbReference type="OrthoDB" id="9149607at2"/>
<gene>
    <name evidence="1" type="ORF">FPY71_18025</name>
</gene>
<dbReference type="CDD" id="cd19166">
    <property type="entry name" value="HemeO-bac"/>
    <property type="match status" value="1"/>
</dbReference>
<dbReference type="AlphaFoldDB" id="A0A5B0DR48"/>
<comment type="caution">
    <text evidence="1">The sequence shown here is derived from an EMBL/GenBank/DDBJ whole genome shotgun (WGS) entry which is preliminary data.</text>
</comment>
<dbReference type="Gene3D" id="1.20.910.10">
    <property type="entry name" value="Heme oxygenase-like"/>
    <property type="match status" value="1"/>
</dbReference>
<accession>A0A5B0DR48</accession>
<evidence type="ECO:0000313" key="1">
    <source>
        <dbReference type="EMBL" id="KAA0968221.1"/>
    </source>
</evidence>
<dbReference type="RefSeq" id="WP_149301738.1">
    <property type="nucleotide sequence ID" value="NZ_VTWH01000006.1"/>
</dbReference>
<organism evidence="1 2">
    <name type="scientific">Aureimonas fodinaquatilis</name>
    <dbReference type="NCBI Taxonomy" id="2565783"/>
    <lineage>
        <taxon>Bacteria</taxon>
        <taxon>Pseudomonadati</taxon>
        <taxon>Pseudomonadota</taxon>
        <taxon>Alphaproteobacteria</taxon>
        <taxon>Hyphomicrobiales</taxon>
        <taxon>Aurantimonadaceae</taxon>
        <taxon>Aureimonas</taxon>
    </lineage>
</organism>
<proteinExistence type="predicted"/>
<reference evidence="1 2" key="1">
    <citation type="submission" date="2019-08" db="EMBL/GenBank/DDBJ databases">
        <title>Aureimonas fodiniaquatilis sp. nov., isolated from a coal mine wastewater.</title>
        <authorList>
            <person name="Kim W."/>
        </authorList>
    </citation>
    <scope>NUCLEOTIDE SEQUENCE [LARGE SCALE GENOMIC DNA]</scope>
    <source>
        <strain evidence="1 2">CAU 1482</strain>
    </source>
</reference>
<name>A0A5B0DR48_9HYPH</name>
<sequence length="180" mass="20080">MTDDSLRSALKRHTLDLHHILENAIGSFDDIEQYKIYLVGSFRFRSVVEPALKDSDFWSAQLILDAISHDLADLDLARPTPIDPVLEFGSEGEKLGAFYVLEGSSLGAKLLLRRAAALGFDAEWGARHLALQSADMRRWQAFRQLLETVPNVDHAAALAAARRVFQTALTAYESDVNERV</sequence>
<dbReference type="InterPro" id="IPR016084">
    <property type="entry name" value="Haem_Oase-like_multi-hlx"/>
</dbReference>
<dbReference type="Proteomes" id="UP000324738">
    <property type="component" value="Unassembled WGS sequence"/>
</dbReference>
<dbReference type="SUPFAM" id="SSF48613">
    <property type="entry name" value="Heme oxygenase-like"/>
    <property type="match status" value="1"/>
</dbReference>
<evidence type="ECO:0000313" key="2">
    <source>
        <dbReference type="Proteomes" id="UP000324738"/>
    </source>
</evidence>
<protein>
    <submittedName>
        <fullName evidence="1">Biliverdin-producing heme oxygenase</fullName>
    </submittedName>
</protein>
<keyword evidence="2" id="KW-1185">Reference proteome</keyword>